<comment type="function">
    <text evidence="7">Cleaves peptides in various proteins in a process that requires ATP hydrolysis. Has a chymotrypsin-like activity. Plays a major role in the degradation of misfolded proteins.</text>
</comment>
<dbReference type="AlphaFoldDB" id="A0A1D0CBQ6"/>
<comment type="similarity">
    <text evidence="1 7 9">Belongs to the peptidase S14 family.</text>
</comment>
<keyword evidence="5 7" id="KW-0720">Serine protease</keyword>
<proteinExistence type="inferred from homology"/>
<dbReference type="GO" id="GO:0004252">
    <property type="term" value="F:serine-type endopeptidase activity"/>
    <property type="evidence" value="ECO:0007669"/>
    <property type="project" value="UniProtKB-UniRule"/>
</dbReference>
<dbReference type="PANTHER" id="PTHR10381">
    <property type="entry name" value="ATP-DEPENDENT CLP PROTEASE PROTEOLYTIC SUBUNIT"/>
    <property type="match status" value="1"/>
</dbReference>
<evidence type="ECO:0000256" key="4">
    <source>
        <dbReference type="ARBA" id="ARBA00022801"/>
    </source>
</evidence>
<dbReference type="SUPFAM" id="SSF52096">
    <property type="entry name" value="ClpP/crotonase"/>
    <property type="match status" value="1"/>
</dbReference>
<sequence>MPIGVPKVPFQGPGDEDASWDDLYNRLYRARVIFLCGRINHKLMNRTINLLTYLNMQDDNKEDITMFINSPGGWLTSGLAIYDMMRAVQPAVRTLCLGQAASTAAFILLGGAITKRLAFPNARVMMHQPAADLYQKGKTGEYFVELDEVNVMYNYVIDCYVKKTGKPKYVINEDMKKDEYITPKEAQAYGIIDEILCGRTKLI</sequence>
<geneLocation type="chloroplast" evidence="10"/>
<evidence type="ECO:0000313" key="10">
    <source>
        <dbReference type="EMBL" id="CUR02465.1"/>
    </source>
</evidence>
<name>A0A1D0CBQ6_9FABA</name>
<organism evidence="10">
    <name type="scientific">Acacia exocarpoides</name>
    <dbReference type="NCBI Taxonomy" id="1708230"/>
    <lineage>
        <taxon>Eukaryota</taxon>
        <taxon>Viridiplantae</taxon>
        <taxon>Streptophyta</taxon>
        <taxon>Embryophyta</taxon>
        <taxon>Tracheophyta</taxon>
        <taxon>Spermatophyta</taxon>
        <taxon>Magnoliopsida</taxon>
        <taxon>eudicotyledons</taxon>
        <taxon>Gunneridae</taxon>
        <taxon>Pentapetalae</taxon>
        <taxon>rosids</taxon>
        <taxon>fabids</taxon>
        <taxon>Fabales</taxon>
        <taxon>Fabaceae</taxon>
        <taxon>Caesalpinioideae</taxon>
        <taxon>mimosoid clade</taxon>
        <taxon>Acacieae</taxon>
        <taxon>Acacia</taxon>
    </lineage>
</organism>
<dbReference type="EC" id="3.4.21.92" evidence="7"/>
<evidence type="ECO:0000256" key="3">
    <source>
        <dbReference type="ARBA" id="ARBA00022670"/>
    </source>
</evidence>
<evidence type="ECO:0000256" key="9">
    <source>
        <dbReference type="RuleBase" id="RU003567"/>
    </source>
</evidence>
<keyword evidence="10" id="KW-0150">Chloroplast</keyword>
<dbReference type="InterPro" id="IPR001907">
    <property type="entry name" value="ClpP"/>
</dbReference>
<keyword evidence="2 10" id="KW-0934">Plastid</keyword>
<accession>A0A1D0CBQ6</accession>
<keyword evidence="4 7" id="KW-0378">Hydrolase</keyword>
<dbReference type="GO" id="GO:0006515">
    <property type="term" value="P:protein quality control for misfolded or incompletely synthesized proteins"/>
    <property type="evidence" value="ECO:0007669"/>
    <property type="project" value="TreeGrafter"/>
</dbReference>
<evidence type="ECO:0000256" key="6">
    <source>
        <dbReference type="ARBA" id="ARBA00034021"/>
    </source>
</evidence>
<gene>
    <name evidence="10" type="primary">clpP1</name>
    <name evidence="7" type="synonym">clpP</name>
</gene>
<keyword evidence="3 7" id="KW-0645">Protease</keyword>
<reference evidence="10" key="1">
    <citation type="submission" date="2015-09" db="EMBL/GenBank/DDBJ databases">
        <authorList>
            <person name="Jackson K.R."/>
            <person name="Lunt B.L."/>
            <person name="Fisher J.N.B."/>
            <person name="Gardner A.V."/>
            <person name="Bailey M.E."/>
            <person name="Deus L.M."/>
            <person name="Earl A.S."/>
            <person name="Gibby P.D."/>
            <person name="Hartmann K.A."/>
            <person name="Liu J.E."/>
            <person name="Manci A.M."/>
            <person name="Nielsen D.A."/>
            <person name="Solomon M.B."/>
            <person name="Breakwell D.P."/>
            <person name="Burnett S.H."/>
            <person name="Grose J.H."/>
        </authorList>
    </citation>
    <scope>NUCLEOTIDE SEQUENCE</scope>
    <source>
        <strain evidence="10">011EXO</strain>
    </source>
</reference>
<dbReference type="InterPro" id="IPR033135">
    <property type="entry name" value="ClpP_His_AS"/>
</dbReference>
<evidence type="ECO:0000256" key="1">
    <source>
        <dbReference type="ARBA" id="ARBA00007039"/>
    </source>
</evidence>
<dbReference type="EMBL" id="LN885267">
    <property type="protein sequence ID" value="CUR02465.1"/>
    <property type="molecule type" value="Genomic_DNA"/>
</dbReference>
<dbReference type="PANTHER" id="PTHR10381:SF15">
    <property type="entry name" value="CHLOROPLASTIC ATP-DEPENDENT CLP PROTEASE PROTEOLYTIC SUBUNIT 1"/>
    <property type="match status" value="1"/>
</dbReference>
<dbReference type="PROSITE" id="PS00382">
    <property type="entry name" value="CLP_PROTEASE_HIS"/>
    <property type="match status" value="1"/>
</dbReference>
<dbReference type="HAMAP" id="MF_00444">
    <property type="entry name" value="ClpP"/>
    <property type="match status" value="1"/>
</dbReference>
<dbReference type="PRINTS" id="PR00127">
    <property type="entry name" value="CLPPROTEASEP"/>
</dbReference>
<evidence type="ECO:0000256" key="5">
    <source>
        <dbReference type="ARBA" id="ARBA00022825"/>
    </source>
</evidence>
<dbReference type="GO" id="GO:0009368">
    <property type="term" value="C:endopeptidase Clp complex"/>
    <property type="evidence" value="ECO:0007669"/>
    <property type="project" value="TreeGrafter"/>
</dbReference>
<comment type="subunit">
    <text evidence="7">Component of the chloroplastic Clp protease core complex.</text>
</comment>
<comment type="catalytic activity">
    <reaction evidence="6 7 8">
        <text>Hydrolysis of proteins to small peptides in the presence of ATP and magnesium. alpha-casein is the usual test substrate. In the absence of ATP, only oligopeptides shorter than five residues are hydrolyzed (such as succinyl-Leu-Tyr-|-NHMec, and Leu-Tyr-Leu-|-Tyr-Trp, in which cleavage of the -Tyr-|-Leu- and -Tyr-|-Trp bonds also occurs).</text>
        <dbReference type="EC" id="3.4.21.92"/>
    </reaction>
</comment>
<reference evidence="10" key="2">
    <citation type="submission" date="2016-09" db="EMBL/GenBank/DDBJ databases">
        <title>Integration of Complete Chloroplast Genome Sequences with Small Amplicon Datasets Improves Phylogenetic Resolution in Acacia.</title>
        <authorList>
            <person name="Williams A.V."/>
            <person name="Miller J.T."/>
            <person name="Small I."/>
            <person name="Nevill P.G."/>
            <person name="Boykin L.M."/>
        </authorList>
    </citation>
    <scope>NUCLEOTIDE SEQUENCE</scope>
    <source>
        <strain evidence="10">011EXO</strain>
    </source>
</reference>
<protein>
    <recommendedName>
        <fullName evidence="7 9">ATP-dependent Clp protease proteolytic subunit</fullName>
        <ecNumber evidence="7">3.4.21.92</ecNumber>
    </recommendedName>
    <alternativeName>
        <fullName evidence="7">Endopeptidase Clp</fullName>
    </alternativeName>
</protein>
<dbReference type="CDD" id="cd07017">
    <property type="entry name" value="S14_ClpP_2"/>
    <property type="match status" value="1"/>
</dbReference>
<dbReference type="GO" id="GO:0051117">
    <property type="term" value="F:ATPase binding"/>
    <property type="evidence" value="ECO:0007669"/>
    <property type="project" value="TreeGrafter"/>
</dbReference>
<dbReference type="InterPro" id="IPR029045">
    <property type="entry name" value="ClpP/crotonase-like_dom_sf"/>
</dbReference>
<feature type="active site" evidence="7 8">
    <location>
        <position position="127"/>
    </location>
</feature>
<comment type="subcellular location">
    <subcellularLocation>
        <location evidence="7">Plastid</location>
        <location evidence="7">Chloroplast stroma</location>
    </subcellularLocation>
</comment>
<evidence type="ECO:0000256" key="7">
    <source>
        <dbReference type="HAMAP-Rule" id="MF_00444"/>
    </source>
</evidence>
<dbReference type="Gene3D" id="3.90.226.10">
    <property type="entry name" value="2-enoyl-CoA Hydratase, Chain A, domain 1"/>
    <property type="match status" value="1"/>
</dbReference>
<dbReference type="InterPro" id="IPR023562">
    <property type="entry name" value="ClpP/TepA"/>
</dbReference>
<dbReference type="GO" id="GO:0004176">
    <property type="term" value="F:ATP-dependent peptidase activity"/>
    <property type="evidence" value="ECO:0007669"/>
    <property type="project" value="InterPro"/>
</dbReference>
<evidence type="ECO:0000256" key="2">
    <source>
        <dbReference type="ARBA" id="ARBA00022640"/>
    </source>
</evidence>
<evidence type="ECO:0000256" key="8">
    <source>
        <dbReference type="PROSITE-ProRule" id="PRU10086"/>
    </source>
</evidence>
<feature type="active site" description="Nucleophile" evidence="7">
    <location>
        <position position="102"/>
    </location>
</feature>
<dbReference type="GO" id="GO:0009570">
    <property type="term" value="C:chloroplast stroma"/>
    <property type="evidence" value="ECO:0007669"/>
    <property type="project" value="UniProtKB-SubCell"/>
</dbReference>
<dbReference type="Pfam" id="PF00574">
    <property type="entry name" value="CLP_protease"/>
    <property type="match status" value="1"/>
</dbReference>